<sequence length="137" mass="15381">MSNSYSCGLRKSSALQLLADVFPCLLTPPRLVRVPLGTPAYLHLLQTGCIFKDPRDMVEYELDYFTVALELKGNKIVGTQLDLLHPSALLDVEMLQSKRPKQADRMRSSAPSSRVTLLNLRFRRDILVCNLGKHGQV</sequence>
<evidence type="ECO:0000313" key="1">
    <source>
        <dbReference type="EMBL" id="GER27534.1"/>
    </source>
</evidence>
<keyword evidence="2" id="KW-1185">Reference proteome</keyword>
<proteinExistence type="predicted"/>
<comment type="caution">
    <text evidence="1">The sequence shown here is derived from an EMBL/GenBank/DDBJ whole genome shotgun (WGS) entry which is preliminary data.</text>
</comment>
<dbReference type="AlphaFoldDB" id="A0A5A7P4Q7"/>
<name>A0A5A7P4Q7_STRAF</name>
<accession>A0A5A7P4Q7</accession>
<gene>
    <name evidence="1" type="ORF">STAS_03239</name>
</gene>
<protein>
    <submittedName>
        <fullName evidence="1">UDP-N-acetylenolpyruvoylglucosamine reductase</fullName>
    </submittedName>
</protein>
<organism evidence="1 2">
    <name type="scientific">Striga asiatica</name>
    <name type="common">Asiatic witchweed</name>
    <name type="synonym">Buchnera asiatica</name>
    <dbReference type="NCBI Taxonomy" id="4170"/>
    <lineage>
        <taxon>Eukaryota</taxon>
        <taxon>Viridiplantae</taxon>
        <taxon>Streptophyta</taxon>
        <taxon>Embryophyta</taxon>
        <taxon>Tracheophyta</taxon>
        <taxon>Spermatophyta</taxon>
        <taxon>Magnoliopsida</taxon>
        <taxon>eudicotyledons</taxon>
        <taxon>Gunneridae</taxon>
        <taxon>Pentapetalae</taxon>
        <taxon>asterids</taxon>
        <taxon>lamiids</taxon>
        <taxon>Lamiales</taxon>
        <taxon>Orobanchaceae</taxon>
        <taxon>Buchnereae</taxon>
        <taxon>Striga</taxon>
    </lineage>
</organism>
<reference evidence="2" key="1">
    <citation type="journal article" date="2019" name="Curr. Biol.">
        <title>Genome Sequence of Striga asiatica Provides Insight into the Evolution of Plant Parasitism.</title>
        <authorList>
            <person name="Yoshida S."/>
            <person name="Kim S."/>
            <person name="Wafula E.K."/>
            <person name="Tanskanen J."/>
            <person name="Kim Y.M."/>
            <person name="Honaas L."/>
            <person name="Yang Z."/>
            <person name="Spallek T."/>
            <person name="Conn C.E."/>
            <person name="Ichihashi Y."/>
            <person name="Cheong K."/>
            <person name="Cui S."/>
            <person name="Der J.P."/>
            <person name="Gundlach H."/>
            <person name="Jiao Y."/>
            <person name="Hori C."/>
            <person name="Ishida J.K."/>
            <person name="Kasahara H."/>
            <person name="Kiba T."/>
            <person name="Kim M.S."/>
            <person name="Koo N."/>
            <person name="Laohavisit A."/>
            <person name="Lee Y.H."/>
            <person name="Lumba S."/>
            <person name="McCourt P."/>
            <person name="Mortimer J.C."/>
            <person name="Mutuku J.M."/>
            <person name="Nomura T."/>
            <person name="Sasaki-Sekimoto Y."/>
            <person name="Seto Y."/>
            <person name="Wang Y."/>
            <person name="Wakatake T."/>
            <person name="Sakakibara H."/>
            <person name="Demura T."/>
            <person name="Yamaguchi S."/>
            <person name="Yoneyama K."/>
            <person name="Manabe R.I."/>
            <person name="Nelson D.C."/>
            <person name="Schulman A.H."/>
            <person name="Timko M.P."/>
            <person name="dePamphilis C.W."/>
            <person name="Choi D."/>
            <person name="Shirasu K."/>
        </authorList>
    </citation>
    <scope>NUCLEOTIDE SEQUENCE [LARGE SCALE GENOMIC DNA]</scope>
    <source>
        <strain evidence="2">cv. UVA1</strain>
    </source>
</reference>
<dbReference type="EMBL" id="BKCP01002002">
    <property type="protein sequence ID" value="GER27534.1"/>
    <property type="molecule type" value="Genomic_DNA"/>
</dbReference>
<dbReference type="Proteomes" id="UP000325081">
    <property type="component" value="Unassembled WGS sequence"/>
</dbReference>
<evidence type="ECO:0000313" key="2">
    <source>
        <dbReference type="Proteomes" id="UP000325081"/>
    </source>
</evidence>